<dbReference type="EMBL" id="LR746279">
    <property type="protein sequence ID" value="CAA7409651.1"/>
    <property type="molecule type" value="Genomic_DNA"/>
</dbReference>
<feature type="domain" description="CCHC-type" evidence="3">
    <location>
        <begin position="244"/>
        <end position="259"/>
    </location>
</feature>
<dbReference type="GO" id="GO:0003676">
    <property type="term" value="F:nucleic acid binding"/>
    <property type="evidence" value="ECO:0007669"/>
    <property type="project" value="InterPro"/>
</dbReference>
<dbReference type="InterPro" id="IPR036875">
    <property type="entry name" value="Znf_CCHC_sf"/>
</dbReference>
<sequence length="749" mass="83180">MAGGKDGVVQRVIREVSAGTGFPMLTKTNYSDWAPLDALCSAVPPEMWPVIANKETAKEAWEAIATMRIGDDRVKKTSAQNLRRQFDSATFKEGESVEDYVLRLNSMASTLTTLGDKVEETQVVEKIIRSVPQHFRQIVVAITMLVDVSTLTVADLTGRLKAAEDAFEEPPSAMHHDGKLYLTEEEWDARRRKRDAEKTGGGGSSSVTHRGRHGRGRGRGRGSDKGSSSGGLTGNSGRPSGDECRRCGKLGHWARECRSKPKKEQVHVVQNEEEASLLLVKSTTAISTAPPPTSTPPRFAATPQVEDRLRRASPPPPGAKGVPVNGGAAKEEKKPGAQTQIHLREEVFSHLEEEELHDEEAWVVDTGAMNHMSGYRTAFTELDTEVLGTMRFGDDSMAVGQLDEAGYHIDIEKGAMKIHEPGGRLLAKAMRGENRLYILHAKLVRQVCLEARAVEEAWKWHARLGHVNMTALQKMAREELVRGLPAVGQVDQLCEACLAGKQKRSPFPQQGEYRARHVLELVHSDLCGPIAPETPNGSKYFLLFVDDRSRYMWVAMLRSKDRAAVAIKEIKARVEGESGLKLGALRTDRGGEFTSHEFVEYCVGEGIHRQHTAPYSPQQNGIVERRNGTVVATARSMLKAKGLPGWFWGEAVATAVYILNRCPTKSMDGMTPFEVWHEKKPAMHHLKVFGCIAYVLNMTLHLKKLEDRGRKMIFIGYECGSKAYCAYDPTMRRVHVTWDVVFDENAQWD</sequence>
<dbReference type="Gene3D" id="4.10.60.10">
    <property type="entry name" value="Zinc finger, CCHC-type"/>
    <property type="match status" value="1"/>
</dbReference>
<dbReference type="SUPFAM" id="SSF57756">
    <property type="entry name" value="Retrovirus zinc finger-like domains"/>
    <property type="match status" value="1"/>
</dbReference>
<dbReference type="PROSITE" id="PS50158">
    <property type="entry name" value="ZF_CCHC"/>
    <property type="match status" value="1"/>
</dbReference>
<keyword evidence="6" id="KW-1185">Reference proteome</keyword>
<keyword evidence="1" id="KW-0863">Zinc-finger</keyword>
<dbReference type="PANTHER" id="PTHR42648:SF25">
    <property type="entry name" value="RNA-DIRECTED DNA POLYMERASE"/>
    <property type="match status" value="1"/>
</dbReference>
<dbReference type="Pfam" id="PF25597">
    <property type="entry name" value="SH3_retrovirus"/>
    <property type="match status" value="1"/>
</dbReference>
<feature type="region of interest" description="Disordered" evidence="2">
    <location>
        <begin position="286"/>
        <end position="338"/>
    </location>
</feature>
<dbReference type="InterPro" id="IPR001878">
    <property type="entry name" value="Znf_CCHC"/>
</dbReference>
<dbReference type="GO" id="GO:0008270">
    <property type="term" value="F:zinc ion binding"/>
    <property type="evidence" value="ECO:0007669"/>
    <property type="project" value="UniProtKB-KW"/>
</dbReference>
<evidence type="ECO:0000256" key="2">
    <source>
        <dbReference type="SAM" id="MobiDB-lite"/>
    </source>
</evidence>
<dbReference type="GO" id="GO:0015074">
    <property type="term" value="P:DNA integration"/>
    <property type="evidence" value="ECO:0007669"/>
    <property type="project" value="InterPro"/>
</dbReference>
<organism evidence="5 6">
    <name type="scientific">Spirodela intermedia</name>
    <name type="common">Intermediate duckweed</name>
    <dbReference type="NCBI Taxonomy" id="51605"/>
    <lineage>
        <taxon>Eukaryota</taxon>
        <taxon>Viridiplantae</taxon>
        <taxon>Streptophyta</taxon>
        <taxon>Embryophyta</taxon>
        <taxon>Tracheophyta</taxon>
        <taxon>Spermatophyta</taxon>
        <taxon>Magnoliopsida</taxon>
        <taxon>Liliopsida</taxon>
        <taxon>Araceae</taxon>
        <taxon>Lemnoideae</taxon>
        <taxon>Spirodela</taxon>
    </lineage>
</organism>
<feature type="domain" description="Integrase catalytic" evidence="4">
    <location>
        <begin position="504"/>
        <end position="680"/>
    </location>
</feature>
<feature type="compositionally biased region" description="Basic residues" evidence="2">
    <location>
        <begin position="209"/>
        <end position="220"/>
    </location>
</feature>
<evidence type="ECO:0000259" key="3">
    <source>
        <dbReference type="PROSITE" id="PS50158"/>
    </source>
</evidence>
<dbReference type="InterPro" id="IPR057670">
    <property type="entry name" value="SH3_retrovirus"/>
</dbReference>
<dbReference type="SMART" id="SM00343">
    <property type="entry name" value="ZnF_C2HC"/>
    <property type="match status" value="1"/>
</dbReference>
<dbReference type="InterPro" id="IPR036397">
    <property type="entry name" value="RNaseH_sf"/>
</dbReference>
<dbReference type="SUPFAM" id="SSF53098">
    <property type="entry name" value="Ribonuclease H-like"/>
    <property type="match status" value="1"/>
</dbReference>
<evidence type="ECO:0000256" key="1">
    <source>
        <dbReference type="PROSITE-ProRule" id="PRU00047"/>
    </source>
</evidence>
<protein>
    <submittedName>
        <fullName evidence="5">Uncharacterized protein</fullName>
    </submittedName>
</protein>
<dbReference type="Pfam" id="PF00665">
    <property type="entry name" value="rve"/>
    <property type="match status" value="1"/>
</dbReference>
<dbReference type="InterPro" id="IPR025724">
    <property type="entry name" value="GAG-pre-integrase_dom"/>
</dbReference>
<dbReference type="Proteomes" id="UP000663760">
    <property type="component" value="Chromosome 16"/>
</dbReference>
<dbReference type="Gene3D" id="3.30.420.10">
    <property type="entry name" value="Ribonuclease H-like superfamily/Ribonuclease H"/>
    <property type="match status" value="1"/>
</dbReference>
<dbReference type="PROSITE" id="PS50994">
    <property type="entry name" value="INTEGRASE"/>
    <property type="match status" value="1"/>
</dbReference>
<dbReference type="InterPro" id="IPR039537">
    <property type="entry name" value="Retrotran_Ty1/copia-like"/>
</dbReference>
<evidence type="ECO:0000313" key="5">
    <source>
        <dbReference type="EMBL" id="CAA7409651.1"/>
    </source>
</evidence>
<proteinExistence type="predicted"/>
<evidence type="ECO:0000259" key="4">
    <source>
        <dbReference type="PROSITE" id="PS50994"/>
    </source>
</evidence>
<dbReference type="InterPro" id="IPR001584">
    <property type="entry name" value="Integrase_cat-core"/>
</dbReference>
<keyword evidence="1" id="KW-0862">Zinc</keyword>
<feature type="region of interest" description="Disordered" evidence="2">
    <location>
        <begin position="190"/>
        <end position="245"/>
    </location>
</feature>
<reference evidence="5" key="1">
    <citation type="submission" date="2020-02" db="EMBL/GenBank/DDBJ databases">
        <authorList>
            <person name="Scholz U."/>
            <person name="Mascher M."/>
            <person name="Fiebig A."/>
        </authorList>
    </citation>
    <scope>NUCLEOTIDE SEQUENCE</scope>
</reference>
<dbReference type="Pfam" id="PF14223">
    <property type="entry name" value="Retrotran_gag_2"/>
    <property type="match status" value="1"/>
</dbReference>
<dbReference type="AlphaFoldDB" id="A0A7I8LI01"/>
<dbReference type="Pfam" id="PF00098">
    <property type="entry name" value="zf-CCHC"/>
    <property type="match status" value="1"/>
</dbReference>
<keyword evidence="1" id="KW-0479">Metal-binding</keyword>
<dbReference type="OrthoDB" id="783290at2759"/>
<evidence type="ECO:0000313" key="6">
    <source>
        <dbReference type="Proteomes" id="UP000663760"/>
    </source>
</evidence>
<dbReference type="PANTHER" id="PTHR42648">
    <property type="entry name" value="TRANSPOSASE, PUTATIVE-RELATED"/>
    <property type="match status" value="1"/>
</dbReference>
<dbReference type="InterPro" id="IPR012337">
    <property type="entry name" value="RNaseH-like_sf"/>
</dbReference>
<name>A0A7I8LI01_SPIIN</name>
<gene>
    <name evidence="5" type="ORF">SI8410_16020329</name>
</gene>
<dbReference type="Pfam" id="PF13976">
    <property type="entry name" value="gag_pre-integrs"/>
    <property type="match status" value="1"/>
</dbReference>
<accession>A0A7I8LI01</accession>